<dbReference type="AlphaFoldDB" id="A0AAN6T110"/>
<comment type="caution">
    <text evidence="2">The sequence shown here is derived from an EMBL/GenBank/DDBJ whole genome shotgun (WGS) entry which is preliminary data.</text>
</comment>
<dbReference type="EMBL" id="MU863638">
    <property type="protein sequence ID" value="KAK4100828.1"/>
    <property type="molecule type" value="Genomic_DNA"/>
</dbReference>
<name>A0AAN6T110_9PEZI</name>
<evidence type="ECO:0000313" key="2">
    <source>
        <dbReference type="EMBL" id="KAK4100828.1"/>
    </source>
</evidence>
<dbReference type="Proteomes" id="UP001305647">
    <property type="component" value="Unassembled WGS sequence"/>
</dbReference>
<reference evidence="2" key="2">
    <citation type="submission" date="2023-05" db="EMBL/GenBank/DDBJ databases">
        <authorList>
            <consortium name="Lawrence Berkeley National Laboratory"/>
            <person name="Steindorff A."/>
            <person name="Hensen N."/>
            <person name="Bonometti L."/>
            <person name="Westerberg I."/>
            <person name="Brannstrom I.O."/>
            <person name="Guillou S."/>
            <person name="Cros-Aarteil S."/>
            <person name="Calhoun S."/>
            <person name="Haridas S."/>
            <person name="Kuo A."/>
            <person name="Mondo S."/>
            <person name="Pangilinan J."/>
            <person name="Riley R."/>
            <person name="Labutti K."/>
            <person name="Andreopoulos B."/>
            <person name="Lipzen A."/>
            <person name="Chen C."/>
            <person name="Yanf M."/>
            <person name="Daum C."/>
            <person name="Ng V."/>
            <person name="Clum A."/>
            <person name="Ohm R."/>
            <person name="Martin F."/>
            <person name="Silar P."/>
            <person name="Natvig D."/>
            <person name="Lalanne C."/>
            <person name="Gautier V."/>
            <person name="Ament-Velasquez S.L."/>
            <person name="Kruys A."/>
            <person name="Hutchinson M.I."/>
            <person name="Powell A.J."/>
            <person name="Barry K."/>
            <person name="Miller A.N."/>
            <person name="Grigoriev I.V."/>
            <person name="Debuchy R."/>
            <person name="Gladieux P."/>
            <person name="Thoren M.H."/>
            <person name="Johannesson H."/>
        </authorList>
    </citation>
    <scope>NUCLEOTIDE SEQUENCE</scope>
    <source>
        <strain evidence="2">CBS 757.83</strain>
    </source>
</reference>
<gene>
    <name evidence="2" type="ORF">N658DRAFT_84238</name>
</gene>
<protein>
    <submittedName>
        <fullName evidence="2">Uncharacterized protein</fullName>
    </submittedName>
</protein>
<evidence type="ECO:0000256" key="1">
    <source>
        <dbReference type="SAM" id="MobiDB-lite"/>
    </source>
</evidence>
<feature type="region of interest" description="Disordered" evidence="1">
    <location>
        <begin position="59"/>
        <end position="84"/>
    </location>
</feature>
<organism evidence="2 3">
    <name type="scientific">Parathielavia hyrcaniae</name>
    <dbReference type="NCBI Taxonomy" id="113614"/>
    <lineage>
        <taxon>Eukaryota</taxon>
        <taxon>Fungi</taxon>
        <taxon>Dikarya</taxon>
        <taxon>Ascomycota</taxon>
        <taxon>Pezizomycotina</taxon>
        <taxon>Sordariomycetes</taxon>
        <taxon>Sordariomycetidae</taxon>
        <taxon>Sordariales</taxon>
        <taxon>Chaetomiaceae</taxon>
        <taxon>Parathielavia</taxon>
    </lineage>
</organism>
<accession>A0AAN6T110</accession>
<feature type="compositionally biased region" description="Low complexity" evidence="1">
    <location>
        <begin position="69"/>
        <end position="84"/>
    </location>
</feature>
<feature type="region of interest" description="Disordered" evidence="1">
    <location>
        <begin position="130"/>
        <end position="154"/>
    </location>
</feature>
<evidence type="ECO:0000313" key="3">
    <source>
        <dbReference type="Proteomes" id="UP001305647"/>
    </source>
</evidence>
<reference evidence="2" key="1">
    <citation type="journal article" date="2023" name="Mol. Phylogenet. Evol.">
        <title>Genome-scale phylogeny and comparative genomics of the fungal order Sordariales.</title>
        <authorList>
            <person name="Hensen N."/>
            <person name="Bonometti L."/>
            <person name="Westerberg I."/>
            <person name="Brannstrom I.O."/>
            <person name="Guillou S."/>
            <person name="Cros-Aarteil S."/>
            <person name="Calhoun S."/>
            <person name="Haridas S."/>
            <person name="Kuo A."/>
            <person name="Mondo S."/>
            <person name="Pangilinan J."/>
            <person name="Riley R."/>
            <person name="LaButti K."/>
            <person name="Andreopoulos B."/>
            <person name="Lipzen A."/>
            <person name="Chen C."/>
            <person name="Yan M."/>
            <person name="Daum C."/>
            <person name="Ng V."/>
            <person name="Clum A."/>
            <person name="Steindorff A."/>
            <person name="Ohm R.A."/>
            <person name="Martin F."/>
            <person name="Silar P."/>
            <person name="Natvig D.O."/>
            <person name="Lalanne C."/>
            <person name="Gautier V."/>
            <person name="Ament-Velasquez S.L."/>
            <person name="Kruys A."/>
            <person name="Hutchinson M.I."/>
            <person name="Powell A.J."/>
            <person name="Barry K."/>
            <person name="Miller A.N."/>
            <person name="Grigoriev I.V."/>
            <person name="Debuchy R."/>
            <person name="Gladieux P."/>
            <person name="Hiltunen Thoren M."/>
            <person name="Johannesson H."/>
        </authorList>
    </citation>
    <scope>NUCLEOTIDE SEQUENCE</scope>
    <source>
        <strain evidence="2">CBS 757.83</strain>
    </source>
</reference>
<sequence length="154" mass="17047">MRCQVTIPPRKHWTMASRRVTVSLAKASLPCAQTATTTARIGATAQLALSRRCHGHAVQRQPARLLRKSTASPSPLLSSTAGALPTATRRYYSTDAPSKPHKIWDFEAVRIHAFPQPIPPMPCLTLEREREYRANHPQPPTSRSKNSRPALTPP</sequence>
<keyword evidence="3" id="KW-1185">Reference proteome</keyword>
<feature type="compositionally biased region" description="Polar residues" evidence="1">
    <location>
        <begin position="141"/>
        <end position="154"/>
    </location>
</feature>
<proteinExistence type="predicted"/>